<gene>
    <name evidence="4" type="ORF">TSPGSL018_26355</name>
</gene>
<dbReference type="Gene3D" id="3.40.50.10880">
    <property type="entry name" value="Uncharacterised protein PF01937, DUF89, domain 3"/>
    <property type="match status" value="1"/>
</dbReference>
<reference evidence="4" key="1">
    <citation type="submission" date="2014-05" db="EMBL/GenBank/DDBJ databases">
        <title>The transcriptome of the halophilic microalga Tetraselmis sp. GSL018 isolated from the Great Salt Lake, Utah.</title>
        <authorList>
            <person name="Jinkerson R.E."/>
            <person name="D'Adamo S."/>
            <person name="Posewitz M.C."/>
        </authorList>
    </citation>
    <scope>NUCLEOTIDE SEQUENCE</scope>
    <source>
        <strain evidence="4">GSL018</strain>
    </source>
</reference>
<dbReference type="InterPro" id="IPR036075">
    <property type="entry name" value="ARMT-1-like_metal-bd_sf"/>
</dbReference>
<evidence type="ECO:0000256" key="1">
    <source>
        <dbReference type="ARBA" id="ARBA00001967"/>
    </source>
</evidence>
<feature type="compositionally biased region" description="Low complexity" evidence="2">
    <location>
        <begin position="116"/>
        <end position="146"/>
    </location>
</feature>
<feature type="region of interest" description="Disordered" evidence="2">
    <location>
        <begin position="116"/>
        <end position="165"/>
    </location>
</feature>
<evidence type="ECO:0000313" key="4">
    <source>
        <dbReference type="EMBL" id="JAC74299.1"/>
    </source>
</evidence>
<keyword evidence="4" id="KW-0808">Transferase</keyword>
<dbReference type="InterPro" id="IPR002791">
    <property type="entry name" value="ARMT1-like_metal-bd"/>
</dbReference>
<organism evidence="4">
    <name type="scientific">Tetraselmis sp. GSL018</name>
    <dbReference type="NCBI Taxonomy" id="582737"/>
    <lineage>
        <taxon>Eukaryota</taxon>
        <taxon>Viridiplantae</taxon>
        <taxon>Chlorophyta</taxon>
        <taxon>core chlorophytes</taxon>
        <taxon>Chlorodendrophyceae</taxon>
        <taxon>Chlorodendrales</taxon>
        <taxon>Chlorodendraceae</taxon>
        <taxon>Tetraselmis</taxon>
    </lineage>
</organism>
<feature type="domain" description="Damage-control phosphatase ARMT1-like metal-binding" evidence="3">
    <location>
        <begin position="199"/>
        <end position="262"/>
    </location>
</feature>
<feature type="non-terminal residue" evidence="4">
    <location>
        <position position="1"/>
    </location>
</feature>
<feature type="region of interest" description="Disordered" evidence="2">
    <location>
        <begin position="363"/>
        <end position="390"/>
    </location>
</feature>
<evidence type="ECO:0000259" key="3">
    <source>
        <dbReference type="Pfam" id="PF01937"/>
    </source>
</evidence>
<dbReference type="EMBL" id="GBEZ01011492">
    <property type="protein sequence ID" value="JAC74299.1"/>
    <property type="molecule type" value="Transcribed_RNA"/>
</dbReference>
<sequence>KLDKGRENSVAMEVLPDLMAELDNMGEEQRLLSLVEGVLAANIFDWGAKQCVELYNNGTILDIYRKARGDICMRPWRVDTFDRFRDRWFQRPLVCGRRSPSAFQLGSSSRVAARSSWSPTLSPRSTTSPCTSCGHSSSRLRSCAPSSRPPGAPGGMPLPPSGVLASSHRTSFELRRAEEMAEALERTSLIEGPRLYVLGSGHGSPCLDLRRVTAELADASVGADLVVIEGMGRAIHTNLYCQFRCPSLKLAMVKNAHVAERLFNWGGCLSISFLKITSSRCHRWTIPRAMQGKAEGVSLAAAPGGRLLRGVPHCSSSRFARRRFNIQRDRGPAISRFASALITEEDRHELGGVDLPASHAGFFRNASHPRRGSPSSSRRQGSASISAPRKPACSAWICR</sequence>
<keyword evidence="4" id="KW-0418">Kinase</keyword>
<evidence type="ECO:0000256" key="2">
    <source>
        <dbReference type="SAM" id="MobiDB-lite"/>
    </source>
</evidence>
<dbReference type="SUPFAM" id="SSF111321">
    <property type="entry name" value="AF1104-like"/>
    <property type="match status" value="2"/>
</dbReference>
<feature type="compositionally biased region" description="Low complexity" evidence="2">
    <location>
        <begin position="372"/>
        <end position="386"/>
    </location>
</feature>
<dbReference type="GO" id="GO:0016301">
    <property type="term" value="F:kinase activity"/>
    <property type="evidence" value="ECO:0007669"/>
    <property type="project" value="UniProtKB-KW"/>
</dbReference>
<dbReference type="AlphaFoldDB" id="A0A061RU64"/>
<protein>
    <submittedName>
        <fullName evidence="4">Pantothenate kinase 2-like</fullName>
    </submittedName>
</protein>
<comment type="cofactor">
    <cofactor evidence="1">
        <name>Ni(2+)</name>
        <dbReference type="ChEBI" id="CHEBI:49786"/>
    </cofactor>
</comment>
<proteinExistence type="predicted"/>
<accession>A0A061RU64</accession>
<feature type="compositionally biased region" description="Pro residues" evidence="2">
    <location>
        <begin position="147"/>
        <end position="160"/>
    </location>
</feature>
<name>A0A061RU64_9CHLO</name>
<dbReference type="Pfam" id="PF01937">
    <property type="entry name" value="ARMT1-like_dom"/>
    <property type="match status" value="1"/>
</dbReference>